<protein>
    <recommendedName>
        <fullName evidence="5">Dipeptidylpeptidase IV N-terminal domain-containing protein</fullName>
    </recommendedName>
</protein>
<evidence type="ECO:0008006" key="5">
    <source>
        <dbReference type="Google" id="ProtNLM"/>
    </source>
</evidence>
<keyword evidence="2" id="KW-1133">Transmembrane helix</keyword>
<feature type="non-terminal residue" evidence="3">
    <location>
        <position position="181"/>
    </location>
</feature>
<evidence type="ECO:0000256" key="1">
    <source>
        <dbReference type="SAM" id="MobiDB-lite"/>
    </source>
</evidence>
<evidence type="ECO:0000313" key="4">
    <source>
        <dbReference type="Proteomes" id="UP000092154"/>
    </source>
</evidence>
<feature type="transmembrane region" description="Helical" evidence="2">
    <location>
        <begin position="99"/>
        <end position="119"/>
    </location>
</feature>
<keyword evidence="4" id="KW-1185">Reference proteome</keyword>
<proteinExistence type="predicted"/>
<dbReference type="InParanoid" id="A0A1B7MQM2"/>
<name>A0A1B7MQM2_9AGAM</name>
<accession>A0A1B7MQM2</accession>
<organism evidence="3 4">
    <name type="scientific">Rhizopogon vinicolor AM-OR11-026</name>
    <dbReference type="NCBI Taxonomy" id="1314800"/>
    <lineage>
        <taxon>Eukaryota</taxon>
        <taxon>Fungi</taxon>
        <taxon>Dikarya</taxon>
        <taxon>Basidiomycota</taxon>
        <taxon>Agaricomycotina</taxon>
        <taxon>Agaricomycetes</taxon>
        <taxon>Agaricomycetidae</taxon>
        <taxon>Boletales</taxon>
        <taxon>Suillineae</taxon>
        <taxon>Rhizopogonaceae</taxon>
        <taxon>Rhizopogon</taxon>
    </lineage>
</organism>
<feature type="region of interest" description="Disordered" evidence="1">
    <location>
        <begin position="1"/>
        <end position="60"/>
    </location>
</feature>
<reference evidence="3 4" key="1">
    <citation type="submission" date="2016-06" db="EMBL/GenBank/DDBJ databases">
        <title>Comparative genomics of the ectomycorrhizal sister species Rhizopogon vinicolor and Rhizopogon vesiculosus (Basidiomycota: Boletales) reveals a divergence of the mating type B locus.</title>
        <authorList>
            <consortium name="DOE Joint Genome Institute"/>
            <person name="Mujic A.B."/>
            <person name="Kuo A."/>
            <person name="Tritt A."/>
            <person name="Lipzen A."/>
            <person name="Chen C."/>
            <person name="Johnson J."/>
            <person name="Sharma A."/>
            <person name="Barry K."/>
            <person name="Grigoriev I.V."/>
            <person name="Spatafora J.W."/>
        </authorList>
    </citation>
    <scope>NUCLEOTIDE SEQUENCE [LARGE SCALE GENOMIC DNA]</scope>
    <source>
        <strain evidence="3 4">AM-OR11-026</strain>
    </source>
</reference>
<dbReference type="AlphaFoldDB" id="A0A1B7MQM2"/>
<gene>
    <name evidence="3" type="ORF">K503DRAFT_774048</name>
</gene>
<keyword evidence="2" id="KW-0812">Transmembrane</keyword>
<dbReference type="STRING" id="1314800.A0A1B7MQM2"/>
<dbReference type="OrthoDB" id="16520at2759"/>
<evidence type="ECO:0000313" key="3">
    <source>
        <dbReference type="EMBL" id="OAX34893.1"/>
    </source>
</evidence>
<sequence>MSTSAYEHVHGAEDDFGDDDTHIPASRSRIEHSVSPVIRPPEYYEEGPFDAPSSEDEGEGLIEKQDDVTVLNDWNVFIDTEPGNHLTLGGNKGPASLKYLIISLATLVLISASIGLFAATSLYKGKTYRLPGARKISLDHIFNGIFDASREDVHWVPEAGDGVFSIFQNGQIQLVDLKSNK</sequence>
<dbReference type="Proteomes" id="UP000092154">
    <property type="component" value="Unassembled WGS sequence"/>
</dbReference>
<feature type="compositionally biased region" description="Acidic residues" evidence="1">
    <location>
        <begin position="43"/>
        <end position="60"/>
    </location>
</feature>
<keyword evidence="2" id="KW-0472">Membrane</keyword>
<dbReference type="EMBL" id="KV448555">
    <property type="protein sequence ID" value="OAX34893.1"/>
    <property type="molecule type" value="Genomic_DNA"/>
</dbReference>
<evidence type="ECO:0000256" key="2">
    <source>
        <dbReference type="SAM" id="Phobius"/>
    </source>
</evidence>